<dbReference type="RefSeq" id="WP_199386659.1">
    <property type="nucleotide sequence ID" value="NZ_JAEMHM010000025.1"/>
</dbReference>
<evidence type="ECO:0000313" key="2">
    <source>
        <dbReference type="Proteomes" id="UP000636888"/>
    </source>
</evidence>
<protein>
    <submittedName>
        <fullName evidence="1">Antitoxin MazE family protein</fullName>
    </submittedName>
</protein>
<dbReference type="InterPro" id="IPR021558">
    <property type="entry name" value="MazE-like"/>
</dbReference>
<organism evidence="1 2">
    <name type="scientific">Geomesophilobacter sediminis</name>
    <dbReference type="NCBI Taxonomy" id="2798584"/>
    <lineage>
        <taxon>Bacteria</taxon>
        <taxon>Pseudomonadati</taxon>
        <taxon>Thermodesulfobacteriota</taxon>
        <taxon>Desulfuromonadia</taxon>
        <taxon>Geobacterales</taxon>
        <taxon>Geobacteraceae</taxon>
        <taxon>Geomesophilobacter</taxon>
    </lineage>
</organism>
<reference evidence="1" key="1">
    <citation type="submission" date="2020-12" db="EMBL/GenBank/DDBJ databases">
        <title>Geomonas sp. Red875, isolated from river sediment.</title>
        <authorList>
            <person name="Xu Z."/>
            <person name="Zhang Z."/>
            <person name="Masuda Y."/>
            <person name="Itoh H."/>
            <person name="Senoo K."/>
        </authorList>
    </citation>
    <scope>NUCLEOTIDE SEQUENCE</scope>
    <source>
        <strain evidence="1">Red875</strain>
    </source>
</reference>
<name>A0A8J7M2M8_9BACT</name>
<keyword evidence="2" id="KW-1185">Reference proteome</keyword>
<accession>A0A8J7M2M8</accession>
<dbReference type="EMBL" id="JAEMHM010000025">
    <property type="protein sequence ID" value="MBJ6727517.1"/>
    <property type="molecule type" value="Genomic_DNA"/>
</dbReference>
<comment type="caution">
    <text evidence="1">The sequence shown here is derived from an EMBL/GenBank/DDBJ whole genome shotgun (WGS) entry which is preliminary data.</text>
</comment>
<evidence type="ECO:0000313" key="1">
    <source>
        <dbReference type="EMBL" id="MBJ6727517.1"/>
    </source>
</evidence>
<sequence>MQANKQRVHNYRQKLRAAGFKQVQIWVPDPKAPGFAEECQRQSLLAQRDVNNLEDLEAFAAAADWGDEP</sequence>
<gene>
    <name evidence="1" type="ORF">JFN93_22615</name>
</gene>
<dbReference type="Proteomes" id="UP000636888">
    <property type="component" value="Unassembled WGS sequence"/>
</dbReference>
<proteinExistence type="predicted"/>
<dbReference type="Pfam" id="PF11455">
    <property type="entry name" value="MazE-like"/>
    <property type="match status" value="1"/>
</dbReference>
<dbReference type="AlphaFoldDB" id="A0A8J7M2M8"/>